<dbReference type="InterPro" id="IPR041346">
    <property type="entry name" value="DR2241_Fer4"/>
</dbReference>
<keyword evidence="2" id="KW-0456">Lyase</keyword>
<protein>
    <submittedName>
        <fullName evidence="5">Cobalamin biosynthesis protein CbiX</fullName>
    </submittedName>
</protein>
<evidence type="ECO:0000259" key="3">
    <source>
        <dbReference type="Pfam" id="PF18009"/>
    </source>
</evidence>
<dbReference type="Gene3D" id="3.30.70.2320">
    <property type="match status" value="1"/>
</dbReference>
<dbReference type="InterPro" id="IPR002762">
    <property type="entry name" value="CbiX-like"/>
</dbReference>
<dbReference type="Proteomes" id="UP000259030">
    <property type="component" value="Chromosome"/>
</dbReference>
<evidence type="ECO:0000256" key="2">
    <source>
        <dbReference type="ARBA" id="ARBA00023239"/>
    </source>
</evidence>
<dbReference type="KEGG" id="dfc:DFI_00850"/>
<accession>A0A221SSY3</accession>
<evidence type="ECO:0000313" key="6">
    <source>
        <dbReference type="Proteomes" id="UP000259030"/>
    </source>
</evidence>
<dbReference type="STRING" id="317577.GCA_000419625_01010"/>
<feature type="domain" description="DR2241 stabilising" evidence="4">
    <location>
        <begin position="271"/>
        <end position="376"/>
    </location>
</feature>
<keyword evidence="1" id="KW-0479">Metal-binding</keyword>
<gene>
    <name evidence="5" type="ORF">DFI_00850</name>
</gene>
<evidence type="ECO:0000256" key="1">
    <source>
        <dbReference type="ARBA" id="ARBA00022723"/>
    </source>
</evidence>
<dbReference type="SUPFAM" id="SSF53800">
    <property type="entry name" value="Chelatase"/>
    <property type="match status" value="2"/>
</dbReference>
<dbReference type="GO" id="GO:0016829">
    <property type="term" value="F:lyase activity"/>
    <property type="evidence" value="ECO:0007669"/>
    <property type="project" value="UniProtKB-KW"/>
</dbReference>
<dbReference type="RefSeq" id="WP_043778395.1">
    <property type="nucleotide sequence ID" value="NZ_CP021081.1"/>
</dbReference>
<sequence length="470" mass="50342">MRSLVLVGHGSHRSGDAAAPVYALAERLRALNAFDEVLEAFWKDDPSLRQVLRTAASTDVTVVPLFIAPGYFTDVVLPRELNLGHQGPVPPEGIARVMGARTVRYTRPFGTHPAMRDVILARVREVLPDLPAVPEVGAAPDVALVLVSVAGGDPHAHGLEAHAGQLRDTGLFREVRTVAAPEGEAPGGAWLEGLTAAQVVVVPFSASDAAHTRTALPARLGLPGPVTALPGGPTVQFTAAAGTHPDVAQVVLQVAADAHSGAREGDAERAHHAAWDALRTLVSGEARIGELLITPQHGVYEFRHALDQGTPGSELTTIVTTEGLRDHARTDDRGRHRPVRTFRTLPRGWRAVIHPAELRRALHDVYPAVTEEAYAHGCYTLRATPWPTTARRQTGSYARVQKAGPDVLARVTRDVCGQCLRTPLWAGEKLPRTFLEGVPGAMPCAEACTYLIAHVREELRPDAAGHVQPD</sequence>
<dbReference type="PANTHER" id="PTHR33542:SF3">
    <property type="entry name" value="SIROHYDROCHLORIN FERROCHELATASE, CHLOROPLASTIC"/>
    <property type="match status" value="1"/>
</dbReference>
<dbReference type="NCBIfam" id="NF002672">
    <property type="entry name" value="PRK02395.1-4"/>
    <property type="match status" value="1"/>
</dbReference>
<keyword evidence="6" id="KW-1185">Reference proteome</keyword>
<dbReference type="CDD" id="cd03416">
    <property type="entry name" value="CbiX_SirB_N"/>
    <property type="match status" value="1"/>
</dbReference>
<dbReference type="InterPro" id="IPR050963">
    <property type="entry name" value="Sirohydro_Cobaltochel/CbiX"/>
</dbReference>
<dbReference type="Pfam" id="PF01903">
    <property type="entry name" value="CbiX"/>
    <property type="match status" value="1"/>
</dbReference>
<dbReference type="Pfam" id="PF18009">
    <property type="entry name" value="Fer4_23"/>
    <property type="match status" value="1"/>
</dbReference>
<dbReference type="Pfam" id="PF18069">
    <property type="entry name" value="DR2241"/>
    <property type="match status" value="1"/>
</dbReference>
<feature type="domain" description="DR2241 4Fe-4S iron-sulfur cluster binding" evidence="3">
    <location>
        <begin position="380"/>
        <end position="457"/>
    </location>
</feature>
<dbReference type="GO" id="GO:0046872">
    <property type="term" value="F:metal ion binding"/>
    <property type="evidence" value="ECO:0007669"/>
    <property type="project" value="UniProtKB-KW"/>
</dbReference>
<dbReference type="InterPro" id="IPR041181">
    <property type="entry name" value="DR2241_middle"/>
</dbReference>
<reference evidence="5 6" key="1">
    <citation type="submission" date="2017-05" db="EMBL/GenBank/DDBJ databases">
        <title>The complete genome sequence of Deinococcus ficus isolated from the rhizosphere of the Ficus religiosa L. in Taiwan.</title>
        <authorList>
            <person name="Wu K.-M."/>
            <person name="Liao T.-L."/>
            <person name="Liu Y.-M."/>
            <person name="Young C.-C."/>
            <person name="Tsai S.-F."/>
        </authorList>
    </citation>
    <scope>NUCLEOTIDE SEQUENCE [LARGE SCALE GENOMIC DNA]</scope>
    <source>
        <strain evidence="5 6">CC-FR2-10</strain>
    </source>
</reference>
<organism evidence="5 6">
    <name type="scientific">Deinococcus ficus</name>
    <dbReference type="NCBI Taxonomy" id="317577"/>
    <lineage>
        <taxon>Bacteria</taxon>
        <taxon>Thermotogati</taxon>
        <taxon>Deinococcota</taxon>
        <taxon>Deinococci</taxon>
        <taxon>Deinococcales</taxon>
        <taxon>Deinococcaceae</taxon>
        <taxon>Deinococcus</taxon>
    </lineage>
</organism>
<dbReference type="PANTHER" id="PTHR33542">
    <property type="entry name" value="SIROHYDROCHLORIN FERROCHELATASE, CHLOROPLASTIC"/>
    <property type="match status" value="1"/>
</dbReference>
<evidence type="ECO:0000313" key="5">
    <source>
        <dbReference type="EMBL" id="ASN79744.1"/>
    </source>
</evidence>
<dbReference type="AlphaFoldDB" id="A0A221SSY3"/>
<dbReference type="Gene3D" id="3.40.50.1400">
    <property type="match status" value="2"/>
</dbReference>
<proteinExistence type="predicted"/>
<dbReference type="EMBL" id="CP021081">
    <property type="protein sequence ID" value="ASN79744.1"/>
    <property type="molecule type" value="Genomic_DNA"/>
</dbReference>
<dbReference type="Gene3D" id="3.30.1360.190">
    <property type="match status" value="1"/>
</dbReference>
<evidence type="ECO:0000259" key="4">
    <source>
        <dbReference type="Pfam" id="PF18069"/>
    </source>
</evidence>
<name>A0A221SSY3_9DEIO</name>